<proteinExistence type="predicted"/>
<feature type="domain" description="DUF7210" evidence="2">
    <location>
        <begin position="22"/>
        <end position="58"/>
    </location>
</feature>
<evidence type="ECO:0000259" key="2">
    <source>
        <dbReference type="Pfam" id="PF23843"/>
    </source>
</evidence>
<keyword evidence="6" id="KW-1185">Reference proteome</keyword>
<dbReference type="AlphaFoldDB" id="A0A1G7MKC3"/>
<feature type="region of interest" description="Disordered" evidence="1">
    <location>
        <begin position="1"/>
        <end position="41"/>
    </location>
</feature>
<dbReference type="RefSeq" id="WP_074681683.1">
    <property type="nucleotide sequence ID" value="NZ_CBCSET010000008.1"/>
</dbReference>
<feature type="compositionally biased region" description="Basic and acidic residues" evidence="1">
    <location>
        <begin position="1"/>
        <end position="33"/>
    </location>
</feature>
<dbReference type="Proteomes" id="UP000182413">
    <property type="component" value="Unassembled WGS sequence"/>
</dbReference>
<dbReference type="Proteomes" id="UP001278050">
    <property type="component" value="Unassembled WGS sequence"/>
</dbReference>
<organism evidence="4 5">
    <name type="scientific">Ectopseudomonas alcaliphila</name>
    <dbReference type="NCBI Taxonomy" id="101564"/>
    <lineage>
        <taxon>Bacteria</taxon>
        <taxon>Pseudomonadati</taxon>
        <taxon>Pseudomonadota</taxon>
        <taxon>Gammaproteobacteria</taxon>
        <taxon>Pseudomonadales</taxon>
        <taxon>Pseudomonadaceae</taxon>
        <taxon>Ectopseudomonas</taxon>
    </lineage>
</organism>
<accession>A0A1G7MKC3</accession>
<dbReference type="EMBL" id="JAWXXP010000001">
    <property type="protein sequence ID" value="MDX5994944.1"/>
    <property type="molecule type" value="Genomic_DNA"/>
</dbReference>
<evidence type="ECO:0000313" key="5">
    <source>
        <dbReference type="Proteomes" id="UP000182413"/>
    </source>
</evidence>
<name>A0A1G7MKC3_9GAMM</name>
<dbReference type="InterPro" id="IPR055634">
    <property type="entry name" value="DUF7210"/>
</dbReference>
<evidence type="ECO:0000313" key="4">
    <source>
        <dbReference type="EMBL" id="SDF62056.1"/>
    </source>
</evidence>
<evidence type="ECO:0000256" key="1">
    <source>
        <dbReference type="SAM" id="MobiDB-lite"/>
    </source>
</evidence>
<gene>
    <name evidence="4" type="ORF">SAMN05216575_10975</name>
    <name evidence="3" type="ORF">SIM71_23005</name>
</gene>
<dbReference type="EMBL" id="FNAE01000009">
    <property type="protein sequence ID" value="SDF62056.1"/>
    <property type="molecule type" value="Genomic_DNA"/>
</dbReference>
<reference evidence="3 6" key="2">
    <citation type="submission" date="2023-11" db="EMBL/GenBank/DDBJ databases">
        <title>MicrobeMod: A computational toolkit for identifying prokaryotic methylation and restriction-modification with nanopore sequencing.</title>
        <authorList>
            <person name="Crits-Christoph A."/>
            <person name="Kang S.C."/>
            <person name="Lee H."/>
            <person name="Ostrov N."/>
        </authorList>
    </citation>
    <scope>NUCLEOTIDE SEQUENCE [LARGE SCALE GENOMIC DNA]</scope>
    <source>
        <strain evidence="3 6">ATCC BAA-571</strain>
    </source>
</reference>
<dbReference type="Pfam" id="PF23843">
    <property type="entry name" value="DUF7210"/>
    <property type="match status" value="1"/>
</dbReference>
<reference evidence="4 5" key="1">
    <citation type="submission" date="2016-10" db="EMBL/GenBank/DDBJ databases">
        <authorList>
            <person name="de Groot N.N."/>
        </authorList>
    </citation>
    <scope>NUCLEOTIDE SEQUENCE [LARGE SCALE GENOMIC DNA]</scope>
    <source>
        <strain evidence="4 5">JCM 10630</strain>
    </source>
</reference>
<evidence type="ECO:0000313" key="6">
    <source>
        <dbReference type="Proteomes" id="UP001278050"/>
    </source>
</evidence>
<evidence type="ECO:0000313" key="3">
    <source>
        <dbReference type="EMBL" id="MDX5994944.1"/>
    </source>
</evidence>
<protein>
    <recommendedName>
        <fullName evidence="2">DUF7210 domain-containing protein</fullName>
    </recommendedName>
</protein>
<sequence length="67" mass="7131">MSGRKQEAAPAGGEKEKAKREEVELVADHEHGGKPCKAGSKISVLPHQKAWLQQLGKVAKTAEEGGK</sequence>